<name>A0A423TPC9_PENVA</name>
<keyword evidence="4" id="KW-1185">Reference proteome</keyword>
<organism evidence="3 4">
    <name type="scientific">Penaeus vannamei</name>
    <name type="common">Whiteleg shrimp</name>
    <name type="synonym">Litopenaeus vannamei</name>
    <dbReference type="NCBI Taxonomy" id="6689"/>
    <lineage>
        <taxon>Eukaryota</taxon>
        <taxon>Metazoa</taxon>
        <taxon>Ecdysozoa</taxon>
        <taxon>Arthropoda</taxon>
        <taxon>Crustacea</taxon>
        <taxon>Multicrustacea</taxon>
        <taxon>Malacostraca</taxon>
        <taxon>Eumalacostraca</taxon>
        <taxon>Eucarida</taxon>
        <taxon>Decapoda</taxon>
        <taxon>Dendrobranchiata</taxon>
        <taxon>Penaeoidea</taxon>
        <taxon>Penaeidae</taxon>
        <taxon>Penaeus</taxon>
    </lineage>
</organism>
<feature type="compositionally biased region" description="Basic and acidic residues" evidence="2">
    <location>
        <begin position="301"/>
        <end position="312"/>
    </location>
</feature>
<dbReference type="STRING" id="6689.A0A423TPC9"/>
<dbReference type="PANTHER" id="PTHR31353:SF1">
    <property type="entry name" value="PROTEIN FAM98B"/>
    <property type="match status" value="1"/>
</dbReference>
<comment type="similarity">
    <text evidence="1">Belongs to the FAM98 family.</text>
</comment>
<dbReference type="Pfam" id="PF10239">
    <property type="entry name" value="DUF2465"/>
    <property type="match status" value="1"/>
</dbReference>
<dbReference type="Proteomes" id="UP000283509">
    <property type="component" value="Unassembled WGS sequence"/>
</dbReference>
<comment type="caution">
    <text evidence="3">The sequence shown here is derived from an EMBL/GenBank/DDBJ whole genome shotgun (WGS) entry which is preliminary data.</text>
</comment>
<sequence length="504" mass="53360">MENDILDSLEDLGYDGDISNETTLRAAVEGSEGGPKSVSYTKLVAWITSELRVLAKLEEMVNATTSPEEHSSFLMELSAFLKELGCPHTQLTEGPVSQRLTSTETRLLLLDFLLAELMAARMLSSATPEQGMTVEMRESEHARDLKALLIALGFPKPPANITPQQLFMKVEQKVNDVKSKAHPSLIGKPLFNGTLSDKQWALLDEMQKEMQSEYQMRREMLIKRLDVTVQSFQWSNKAKMRENDLVKAFRSRRDQLTEIPSVSVGDMLAAREDLAVLEKTSNASVRKATKTPLNKVLIGKVPDRGGRAHELEPPPPEMPSWSQRQPGGGGSGGFGGGQQGGSGGYGGGQQGFQGGFGGQGGQGGYGGGGQQGFQGGFGGQGVQVGYSGAQQGYQGGYGGGQQGGDRVQGGWNQGGGYNRGGGGYDNRGGGGGYDNRGGGGGYDNRGGGGGYDNRGGGGGYDNRGSYDNRGGGGYRGGGHGGYDNRGYDNRGRGRGRGGRGGNRY</sequence>
<dbReference type="AlphaFoldDB" id="A0A423TPC9"/>
<protein>
    <recommendedName>
        <fullName evidence="5">Protein FAM98A</fullName>
    </recommendedName>
</protein>
<evidence type="ECO:0000313" key="3">
    <source>
        <dbReference type="EMBL" id="ROT78299.1"/>
    </source>
</evidence>
<proteinExistence type="inferred from homology"/>
<accession>A0A423TPC9</accession>
<feature type="region of interest" description="Disordered" evidence="2">
    <location>
        <begin position="448"/>
        <end position="504"/>
    </location>
</feature>
<dbReference type="PANTHER" id="PTHR31353">
    <property type="entry name" value="FAM98"/>
    <property type="match status" value="1"/>
</dbReference>
<dbReference type="InterPro" id="IPR018797">
    <property type="entry name" value="FAM98"/>
</dbReference>
<feature type="compositionally biased region" description="Gly residues" evidence="2">
    <location>
        <begin position="448"/>
        <end position="461"/>
    </location>
</feature>
<dbReference type="GO" id="GO:0072669">
    <property type="term" value="C:tRNA-splicing ligase complex"/>
    <property type="evidence" value="ECO:0007669"/>
    <property type="project" value="TreeGrafter"/>
</dbReference>
<feature type="compositionally biased region" description="Gly residues" evidence="2">
    <location>
        <begin position="469"/>
        <end position="483"/>
    </location>
</feature>
<reference evidence="3 4" key="2">
    <citation type="submission" date="2019-01" db="EMBL/GenBank/DDBJ databases">
        <title>The decoding of complex shrimp genome reveals the adaptation for benthos swimmer, frequently molting mechanism and breeding impact on genome.</title>
        <authorList>
            <person name="Sun Y."/>
            <person name="Gao Y."/>
            <person name="Yu Y."/>
        </authorList>
    </citation>
    <scope>NUCLEOTIDE SEQUENCE [LARGE SCALE GENOMIC DNA]</scope>
    <source>
        <tissue evidence="3">Muscle</tissue>
    </source>
</reference>
<evidence type="ECO:0000256" key="1">
    <source>
        <dbReference type="ARBA" id="ARBA00007218"/>
    </source>
</evidence>
<evidence type="ECO:0008006" key="5">
    <source>
        <dbReference type="Google" id="ProtNLM"/>
    </source>
</evidence>
<feature type="region of interest" description="Disordered" evidence="2">
    <location>
        <begin position="396"/>
        <end position="425"/>
    </location>
</feature>
<evidence type="ECO:0000256" key="2">
    <source>
        <dbReference type="SAM" id="MobiDB-lite"/>
    </source>
</evidence>
<dbReference type="EMBL" id="QCYY01001401">
    <property type="protein sequence ID" value="ROT78299.1"/>
    <property type="molecule type" value="Genomic_DNA"/>
</dbReference>
<dbReference type="OrthoDB" id="512356at2759"/>
<feature type="region of interest" description="Disordered" evidence="2">
    <location>
        <begin position="296"/>
        <end position="372"/>
    </location>
</feature>
<evidence type="ECO:0000313" key="4">
    <source>
        <dbReference type="Proteomes" id="UP000283509"/>
    </source>
</evidence>
<reference evidence="3 4" key="1">
    <citation type="submission" date="2018-04" db="EMBL/GenBank/DDBJ databases">
        <authorList>
            <person name="Zhang X."/>
            <person name="Yuan J."/>
            <person name="Li F."/>
            <person name="Xiang J."/>
        </authorList>
    </citation>
    <scope>NUCLEOTIDE SEQUENCE [LARGE SCALE GENOMIC DNA]</scope>
    <source>
        <tissue evidence="3">Muscle</tissue>
    </source>
</reference>
<feature type="compositionally biased region" description="Gly residues" evidence="2">
    <location>
        <begin position="326"/>
        <end position="372"/>
    </location>
</feature>
<gene>
    <name evidence="3" type="ORF">C7M84_002985</name>
</gene>